<dbReference type="GO" id="GO:0016818">
    <property type="term" value="F:hydrolase activity, acting on acid anhydrides, in phosphorus-containing anhydrides"/>
    <property type="evidence" value="ECO:0007669"/>
    <property type="project" value="InterPro"/>
</dbReference>
<dbReference type="GO" id="GO:0003678">
    <property type="term" value="F:DNA helicase activity"/>
    <property type="evidence" value="ECO:0007669"/>
    <property type="project" value="TreeGrafter"/>
</dbReference>
<dbReference type="GO" id="GO:0005634">
    <property type="term" value="C:nucleus"/>
    <property type="evidence" value="ECO:0007669"/>
    <property type="project" value="TreeGrafter"/>
</dbReference>
<dbReference type="SMART" id="SM00491">
    <property type="entry name" value="HELICc2"/>
    <property type="match status" value="1"/>
</dbReference>
<dbReference type="GO" id="GO:1990918">
    <property type="term" value="P:double-strand break repair involved in meiotic recombination"/>
    <property type="evidence" value="ECO:0007669"/>
    <property type="project" value="TreeGrafter"/>
</dbReference>
<accession>A0AAD9NTB0</accession>
<protein>
    <recommendedName>
        <fullName evidence="1">ATP-dependent helicase C-terminal domain-containing protein</fullName>
    </recommendedName>
</protein>
<dbReference type="Pfam" id="PF13307">
    <property type="entry name" value="Helicase_C_2"/>
    <property type="match status" value="1"/>
</dbReference>
<organism evidence="2 3">
    <name type="scientific">Ridgeia piscesae</name>
    <name type="common">Tubeworm</name>
    <dbReference type="NCBI Taxonomy" id="27915"/>
    <lineage>
        <taxon>Eukaryota</taxon>
        <taxon>Metazoa</taxon>
        <taxon>Spiralia</taxon>
        <taxon>Lophotrochozoa</taxon>
        <taxon>Annelida</taxon>
        <taxon>Polychaeta</taxon>
        <taxon>Sedentaria</taxon>
        <taxon>Canalipalpata</taxon>
        <taxon>Sabellida</taxon>
        <taxon>Siboglinidae</taxon>
        <taxon>Ridgeia</taxon>
    </lineage>
</organism>
<evidence type="ECO:0000313" key="3">
    <source>
        <dbReference type="Proteomes" id="UP001209878"/>
    </source>
</evidence>
<dbReference type="GO" id="GO:0006289">
    <property type="term" value="P:nucleotide-excision repair"/>
    <property type="evidence" value="ECO:0007669"/>
    <property type="project" value="TreeGrafter"/>
</dbReference>
<dbReference type="Gene3D" id="3.40.50.300">
    <property type="entry name" value="P-loop containing nucleotide triphosphate hydrolases"/>
    <property type="match status" value="1"/>
</dbReference>
<reference evidence="2" key="1">
    <citation type="journal article" date="2023" name="Mol. Biol. Evol.">
        <title>Third-Generation Sequencing Reveals the Adaptive Role of the Epigenome in Three Deep-Sea Polychaetes.</title>
        <authorList>
            <person name="Perez M."/>
            <person name="Aroh O."/>
            <person name="Sun Y."/>
            <person name="Lan Y."/>
            <person name="Juniper S.K."/>
            <person name="Young C.R."/>
            <person name="Angers B."/>
            <person name="Qian P.Y."/>
        </authorList>
    </citation>
    <scope>NUCLEOTIDE SEQUENCE</scope>
    <source>
        <strain evidence="2">R07B-5</strain>
    </source>
</reference>
<dbReference type="InterPro" id="IPR045028">
    <property type="entry name" value="DinG/Rad3-like"/>
</dbReference>
<dbReference type="InterPro" id="IPR027417">
    <property type="entry name" value="P-loop_NTPase"/>
</dbReference>
<evidence type="ECO:0000259" key="1">
    <source>
        <dbReference type="SMART" id="SM00491"/>
    </source>
</evidence>
<dbReference type="InterPro" id="IPR006555">
    <property type="entry name" value="ATP-dep_Helicase_C"/>
</dbReference>
<dbReference type="GO" id="GO:0005524">
    <property type="term" value="F:ATP binding"/>
    <property type="evidence" value="ECO:0007669"/>
    <property type="project" value="InterPro"/>
</dbReference>
<dbReference type="PANTHER" id="PTHR11472:SF47">
    <property type="entry name" value="FANCONI ANEMIA GROUP J PROTEIN"/>
    <property type="match status" value="1"/>
</dbReference>
<gene>
    <name evidence="2" type="ORF">NP493_534g02014</name>
</gene>
<name>A0AAD9NTB0_RIDPI</name>
<dbReference type="AlphaFoldDB" id="A0AAD9NTB0"/>
<sequence length="850" mass="92076">MKAFSDIGVATRCIVVSSGTLSPMTSFQSELGVPFNIQLEAGHVVGQSQVWVGAIARGPNGQQLLGNYHTSEQLTYQDDVGHLVRDVCATIPHGILCFFPSYKSLEKICNRWKRGLGFLWGVKRGDRTGVVKGGLAKNHKGGGKNLTGKPNPPFRGDQGNFDDLMRNFYETIIETDNADVGVNGVLLLAVCRGKVSEGLDFTDNNARAVITIGIPYPNIRDTQIQLKKDYNTALASTRGLLPGGDWYEIQAFRALNQALGRCIRHRNDWGALILVDERFGKNPNKYVKGLSKWVRSKMRFFDVFRSAQASLAQFTKERLEAASGTGNTSFMGSQSLGNVSKMDLSVSASTPNKSLWTPSRGVAMVTSTPLTGVVTPVRPLHDRANGVLGASPSHPILIPQVGFTLSSQAGGFLPSQVSSQTDQPSDTVHPLVSVDRPLMVTTLKPLSSQKVAAPVLYNPTNHIGDHPDHKTKPDVHPTTTPHVQSCVTRADSPELFDSEDLSSMPPNTCQVRADIDNVLKEITGEQHNRIHVPPGGAVVKPEGATEPQTISSLLSQIVRNKTRNGLTGLDTNEQRQSVDMASDTSCAPVQCRKPLFKYVTKSSHSVDAGEAQSETVTHCDTVSAGGKAEIRGNTRRASRLNLRRTSVDSVAEHNQSVSENQIQPLLDELHQPAMKVKCEPPDGASVADTSGVSDGTPLKRNVRNKRRRNFGNSTRKKGRGVEFIDEQTEGSTETSRVVKCRACDTRLFTAVQDGDIQQVLLPSFLLEVATDVPPGAKALVLPDTTRALQNMSVLSSECGNSSEVSNVTIFRLVCWQQVAPLSTVTGAWRKAVAFSISTVRRVIAAVISAI</sequence>
<dbReference type="CDD" id="cd18788">
    <property type="entry name" value="SF2_C_XPD"/>
    <property type="match status" value="1"/>
</dbReference>
<feature type="domain" description="ATP-dependent helicase C-terminal" evidence="1">
    <location>
        <begin position="162"/>
        <end position="281"/>
    </location>
</feature>
<dbReference type="EMBL" id="JAODUO010000535">
    <property type="protein sequence ID" value="KAK2178644.1"/>
    <property type="molecule type" value="Genomic_DNA"/>
</dbReference>
<keyword evidence="3" id="KW-1185">Reference proteome</keyword>
<dbReference type="PANTHER" id="PTHR11472">
    <property type="entry name" value="DNA REPAIR DEAD HELICASE RAD3/XP-D SUBFAMILY MEMBER"/>
    <property type="match status" value="1"/>
</dbReference>
<evidence type="ECO:0000313" key="2">
    <source>
        <dbReference type="EMBL" id="KAK2178644.1"/>
    </source>
</evidence>
<dbReference type="Proteomes" id="UP001209878">
    <property type="component" value="Unassembled WGS sequence"/>
</dbReference>
<comment type="caution">
    <text evidence="2">The sequence shown here is derived from an EMBL/GenBank/DDBJ whole genome shotgun (WGS) entry which is preliminary data.</text>
</comment>
<proteinExistence type="predicted"/>
<dbReference type="GO" id="GO:0003676">
    <property type="term" value="F:nucleic acid binding"/>
    <property type="evidence" value="ECO:0007669"/>
    <property type="project" value="InterPro"/>
</dbReference>